<dbReference type="EMBL" id="KN824287">
    <property type="protein sequence ID" value="KIM29655.1"/>
    <property type="molecule type" value="Genomic_DNA"/>
</dbReference>
<dbReference type="AlphaFoldDB" id="A0A0C3AYQ2"/>
<sequence>MDFLFNGIGLCAQEAIQAASDTGTMDLCLSGLAKFLVVFVETNRRFRMRMDFRVIVQLEEVLHLCSSQSQNEELITERRRTLSSIVSFITKWISDDDISWIRKRALDRAAVYGFKIGESGTVLQRKRKSMRDVS</sequence>
<proteinExistence type="predicted"/>
<gene>
    <name evidence="1" type="ORF">M408DRAFT_22544</name>
</gene>
<reference evidence="2" key="2">
    <citation type="submission" date="2015-01" db="EMBL/GenBank/DDBJ databases">
        <title>Evolutionary Origins and Diversification of the Mycorrhizal Mutualists.</title>
        <authorList>
            <consortium name="DOE Joint Genome Institute"/>
            <consortium name="Mycorrhizal Genomics Consortium"/>
            <person name="Kohler A."/>
            <person name="Kuo A."/>
            <person name="Nagy L.G."/>
            <person name="Floudas D."/>
            <person name="Copeland A."/>
            <person name="Barry K.W."/>
            <person name="Cichocki N."/>
            <person name="Veneault-Fourrey C."/>
            <person name="LaButti K."/>
            <person name="Lindquist E.A."/>
            <person name="Lipzen A."/>
            <person name="Lundell T."/>
            <person name="Morin E."/>
            <person name="Murat C."/>
            <person name="Riley R."/>
            <person name="Ohm R."/>
            <person name="Sun H."/>
            <person name="Tunlid A."/>
            <person name="Henrissat B."/>
            <person name="Grigoriev I.V."/>
            <person name="Hibbett D.S."/>
            <person name="Martin F."/>
        </authorList>
    </citation>
    <scope>NUCLEOTIDE SEQUENCE [LARGE SCALE GENOMIC DNA]</scope>
    <source>
        <strain evidence="2">MAFF 305830</strain>
    </source>
</reference>
<accession>A0A0C3AYQ2</accession>
<protein>
    <submittedName>
        <fullName evidence="1">Uncharacterized protein</fullName>
    </submittedName>
</protein>
<name>A0A0C3AYQ2_SERVB</name>
<evidence type="ECO:0000313" key="2">
    <source>
        <dbReference type="Proteomes" id="UP000054097"/>
    </source>
</evidence>
<organism evidence="1 2">
    <name type="scientific">Serendipita vermifera MAFF 305830</name>
    <dbReference type="NCBI Taxonomy" id="933852"/>
    <lineage>
        <taxon>Eukaryota</taxon>
        <taxon>Fungi</taxon>
        <taxon>Dikarya</taxon>
        <taxon>Basidiomycota</taxon>
        <taxon>Agaricomycotina</taxon>
        <taxon>Agaricomycetes</taxon>
        <taxon>Sebacinales</taxon>
        <taxon>Serendipitaceae</taxon>
        <taxon>Serendipita</taxon>
    </lineage>
</organism>
<reference evidence="1 2" key="1">
    <citation type="submission" date="2014-04" db="EMBL/GenBank/DDBJ databases">
        <authorList>
            <consortium name="DOE Joint Genome Institute"/>
            <person name="Kuo A."/>
            <person name="Zuccaro A."/>
            <person name="Kohler A."/>
            <person name="Nagy L.G."/>
            <person name="Floudas D."/>
            <person name="Copeland A."/>
            <person name="Barry K.W."/>
            <person name="Cichocki N."/>
            <person name="Veneault-Fourrey C."/>
            <person name="LaButti K."/>
            <person name="Lindquist E.A."/>
            <person name="Lipzen A."/>
            <person name="Lundell T."/>
            <person name="Morin E."/>
            <person name="Murat C."/>
            <person name="Sun H."/>
            <person name="Tunlid A."/>
            <person name="Henrissat B."/>
            <person name="Grigoriev I.V."/>
            <person name="Hibbett D.S."/>
            <person name="Martin F."/>
            <person name="Nordberg H.P."/>
            <person name="Cantor M.N."/>
            <person name="Hua S.X."/>
        </authorList>
    </citation>
    <scope>NUCLEOTIDE SEQUENCE [LARGE SCALE GENOMIC DNA]</scope>
    <source>
        <strain evidence="1 2">MAFF 305830</strain>
    </source>
</reference>
<dbReference type="Proteomes" id="UP000054097">
    <property type="component" value="Unassembled WGS sequence"/>
</dbReference>
<dbReference type="HOGENOM" id="CLU_1971847_0_0_1"/>
<keyword evidence="2" id="KW-1185">Reference proteome</keyword>
<evidence type="ECO:0000313" key="1">
    <source>
        <dbReference type="EMBL" id="KIM29655.1"/>
    </source>
</evidence>